<evidence type="ECO:0000313" key="3">
    <source>
        <dbReference type="Proteomes" id="UP001501337"/>
    </source>
</evidence>
<evidence type="ECO:0000256" key="1">
    <source>
        <dbReference type="SAM" id="SignalP"/>
    </source>
</evidence>
<feature type="signal peptide" evidence="1">
    <location>
        <begin position="1"/>
        <end position="31"/>
    </location>
</feature>
<accession>A0ABP7PL19</accession>
<feature type="chain" id="PRO_5045080070" evidence="1">
    <location>
        <begin position="32"/>
        <end position="187"/>
    </location>
</feature>
<dbReference type="EMBL" id="BAABBO010000011">
    <property type="protein sequence ID" value="GAA3967465.1"/>
    <property type="molecule type" value="Genomic_DNA"/>
</dbReference>
<dbReference type="PROSITE" id="PS51257">
    <property type="entry name" value="PROKAR_LIPOPROTEIN"/>
    <property type="match status" value="1"/>
</dbReference>
<dbReference type="Proteomes" id="UP001501337">
    <property type="component" value="Unassembled WGS sequence"/>
</dbReference>
<keyword evidence="1" id="KW-0732">Signal</keyword>
<organism evidence="2 3">
    <name type="scientific">Allohahella marinimesophila</name>
    <dbReference type="NCBI Taxonomy" id="1054972"/>
    <lineage>
        <taxon>Bacteria</taxon>
        <taxon>Pseudomonadati</taxon>
        <taxon>Pseudomonadota</taxon>
        <taxon>Gammaproteobacteria</taxon>
        <taxon>Oceanospirillales</taxon>
        <taxon>Hahellaceae</taxon>
        <taxon>Allohahella</taxon>
    </lineage>
</organism>
<evidence type="ECO:0000313" key="2">
    <source>
        <dbReference type="EMBL" id="GAA3967465.1"/>
    </source>
</evidence>
<reference evidence="3" key="1">
    <citation type="journal article" date="2019" name="Int. J. Syst. Evol. Microbiol.">
        <title>The Global Catalogue of Microorganisms (GCM) 10K type strain sequencing project: providing services to taxonomists for standard genome sequencing and annotation.</title>
        <authorList>
            <consortium name="The Broad Institute Genomics Platform"/>
            <consortium name="The Broad Institute Genome Sequencing Center for Infectious Disease"/>
            <person name="Wu L."/>
            <person name="Ma J."/>
        </authorList>
    </citation>
    <scope>NUCLEOTIDE SEQUENCE [LARGE SCALE GENOMIC DNA]</scope>
    <source>
        <strain evidence="3">JCM 17555</strain>
    </source>
</reference>
<protein>
    <submittedName>
        <fullName evidence="2">Uncharacterized protein</fullName>
    </submittedName>
</protein>
<dbReference type="RefSeq" id="WP_344807129.1">
    <property type="nucleotide sequence ID" value="NZ_BAABBO010000011.1"/>
</dbReference>
<gene>
    <name evidence="2" type="ORF">GCM10022278_26540</name>
</gene>
<sequence>MKTNGKIAACQGLRLAVFSSVIALSGCLAPAAVPVIGAEAAALESGKDKEQFREAFREGRFRYQTEMSESGCPAREYNLSEGILEYAQSRESDGLEKVIEELTEIERNDSNSAEVRAEAIYHKGVALMYQGELAKEMTDDDRQALYGKARSNFEKLDEEYPQFHKCAVAYHLKKLDELANKEIQPES</sequence>
<keyword evidence="3" id="KW-1185">Reference proteome</keyword>
<proteinExistence type="predicted"/>
<name>A0ABP7PL19_9GAMM</name>
<comment type="caution">
    <text evidence="2">The sequence shown here is derived from an EMBL/GenBank/DDBJ whole genome shotgun (WGS) entry which is preliminary data.</text>
</comment>